<proteinExistence type="predicted"/>
<dbReference type="InterPro" id="IPR002327">
    <property type="entry name" value="Cyt_c_1A/1B"/>
</dbReference>
<name>A0A037ZHB5_9RHOB</name>
<keyword evidence="1" id="KW-0813">Transport</keyword>
<evidence type="ECO:0000256" key="5">
    <source>
        <dbReference type="ARBA" id="ARBA00023004"/>
    </source>
</evidence>
<dbReference type="OrthoDB" id="9805828at2"/>
<organism evidence="8 9">
    <name type="scientific">Actibacterium mucosum KCTC 23349</name>
    <dbReference type="NCBI Taxonomy" id="1454373"/>
    <lineage>
        <taxon>Bacteria</taxon>
        <taxon>Pseudomonadati</taxon>
        <taxon>Pseudomonadota</taxon>
        <taxon>Alphaproteobacteria</taxon>
        <taxon>Rhodobacterales</taxon>
        <taxon>Roseobacteraceae</taxon>
        <taxon>Actibacterium</taxon>
    </lineage>
</organism>
<dbReference type="InterPro" id="IPR036909">
    <property type="entry name" value="Cyt_c-like_dom_sf"/>
</dbReference>
<dbReference type="RefSeq" id="WP_035259989.1">
    <property type="nucleotide sequence ID" value="NZ_JFKE01000005.1"/>
</dbReference>
<dbReference type="InterPro" id="IPR009056">
    <property type="entry name" value="Cyt_c-like_dom"/>
</dbReference>
<dbReference type="AlphaFoldDB" id="A0A037ZHB5"/>
<evidence type="ECO:0000313" key="8">
    <source>
        <dbReference type="EMBL" id="KAJ54897.1"/>
    </source>
</evidence>
<keyword evidence="3 6" id="KW-0479">Metal-binding</keyword>
<dbReference type="PROSITE" id="PS51007">
    <property type="entry name" value="CYTC"/>
    <property type="match status" value="1"/>
</dbReference>
<dbReference type="PRINTS" id="PR00604">
    <property type="entry name" value="CYTCHRMECIAB"/>
</dbReference>
<keyword evidence="5 6" id="KW-0408">Iron</keyword>
<keyword evidence="4" id="KW-0249">Electron transport</keyword>
<dbReference type="Pfam" id="PF00034">
    <property type="entry name" value="Cytochrom_C"/>
    <property type="match status" value="1"/>
</dbReference>
<dbReference type="GO" id="GO:0046872">
    <property type="term" value="F:metal ion binding"/>
    <property type="evidence" value="ECO:0007669"/>
    <property type="project" value="UniProtKB-KW"/>
</dbReference>
<accession>A0A037ZHB5</accession>
<evidence type="ECO:0000259" key="7">
    <source>
        <dbReference type="PROSITE" id="PS51007"/>
    </source>
</evidence>
<reference evidence="8 9" key="1">
    <citation type="submission" date="2014-03" db="EMBL/GenBank/DDBJ databases">
        <title>Draft Genome Sequence of Actibacterium mucosum KCTC 23349, a Marine Alphaproteobacterium with Complex Ionic Requirements Isolated from Mediterranean Seawater at Malvarrosa Beach, Valencia, Spain.</title>
        <authorList>
            <person name="Arahal D.R."/>
            <person name="Shao Z."/>
            <person name="Lai Q."/>
            <person name="Pujalte M.J."/>
        </authorList>
    </citation>
    <scope>NUCLEOTIDE SEQUENCE [LARGE SCALE GENOMIC DNA]</scope>
    <source>
        <strain evidence="8 9">KCTC 23349</strain>
    </source>
</reference>
<keyword evidence="9" id="KW-1185">Reference proteome</keyword>
<dbReference type="GO" id="GO:0020037">
    <property type="term" value="F:heme binding"/>
    <property type="evidence" value="ECO:0007669"/>
    <property type="project" value="InterPro"/>
</dbReference>
<dbReference type="STRING" id="1454373.ACMU_14125"/>
<gene>
    <name evidence="8" type="ORF">ACMU_14125</name>
</gene>
<keyword evidence="2 6" id="KW-0349">Heme</keyword>
<dbReference type="GO" id="GO:0009055">
    <property type="term" value="F:electron transfer activity"/>
    <property type="evidence" value="ECO:0007669"/>
    <property type="project" value="InterPro"/>
</dbReference>
<evidence type="ECO:0000313" key="9">
    <source>
        <dbReference type="Proteomes" id="UP000026249"/>
    </source>
</evidence>
<evidence type="ECO:0000256" key="1">
    <source>
        <dbReference type="ARBA" id="ARBA00022448"/>
    </source>
</evidence>
<comment type="caution">
    <text evidence="8">The sequence shown here is derived from an EMBL/GenBank/DDBJ whole genome shotgun (WGS) entry which is preliminary data.</text>
</comment>
<evidence type="ECO:0000256" key="6">
    <source>
        <dbReference type="PROSITE-ProRule" id="PRU00433"/>
    </source>
</evidence>
<evidence type="ECO:0000256" key="2">
    <source>
        <dbReference type="ARBA" id="ARBA00022617"/>
    </source>
</evidence>
<dbReference type="Proteomes" id="UP000026249">
    <property type="component" value="Unassembled WGS sequence"/>
</dbReference>
<feature type="domain" description="Cytochrome c" evidence="7">
    <location>
        <begin position="76"/>
        <end position="174"/>
    </location>
</feature>
<protein>
    <submittedName>
        <fullName evidence="8">Cytochrome C</fullName>
    </submittedName>
</protein>
<dbReference type="Gene3D" id="1.10.760.10">
    <property type="entry name" value="Cytochrome c-like domain"/>
    <property type="match status" value="1"/>
</dbReference>
<evidence type="ECO:0000256" key="3">
    <source>
        <dbReference type="ARBA" id="ARBA00022723"/>
    </source>
</evidence>
<sequence length="175" mass="18477">MFDTMTLTKVVGGLCGALLIFLLGGWAAETIYHTGGGHGAHGDEHASTGYVIQVAEAHGEEEEVEVISFAEYFAAADATKGEKVFGKCKSCHALEEGKQGTGPTLYNIVDRAVAAEDFGYSGKLIAVVDVWTPEALDGFLTSPKKYAPGTKMSFNGLAKPEDRANLIAYLQTIGG</sequence>
<dbReference type="EMBL" id="JFKE01000005">
    <property type="protein sequence ID" value="KAJ54897.1"/>
    <property type="molecule type" value="Genomic_DNA"/>
</dbReference>
<dbReference type="SUPFAM" id="SSF46626">
    <property type="entry name" value="Cytochrome c"/>
    <property type="match status" value="1"/>
</dbReference>
<dbReference type="PANTHER" id="PTHR11961">
    <property type="entry name" value="CYTOCHROME C"/>
    <property type="match status" value="1"/>
</dbReference>
<evidence type="ECO:0000256" key="4">
    <source>
        <dbReference type="ARBA" id="ARBA00022982"/>
    </source>
</evidence>